<dbReference type="RefSeq" id="WP_202689452.1">
    <property type="nucleotide sequence ID" value="NZ_JAESVN010000006.1"/>
</dbReference>
<sequence>MAEITLLDGGMGQELLARSGDEPTPLWATQVMLDHPDLVRAIHADYFAAGATVATTNTYAIHHDRLVKFGRDHLFETLHMAALRQAVAARDAHGSGRIAGSLGPLGASYRADLAESVDQAAPKFAEIARLLAPHVDLFLIETSASVLQSEGALKGAAAGGLPVWLSVTVADGDGTCLRSGEALADLAPLVARYRPQAVLVNCSVPEAMAAALAEVARFGLPFGAYANGFSHIAPAFLEANPTVRALETRHDLTPDLYARFAMDWVAMGATIVGGCCEVGPAHIAELARRLRAADHVLV</sequence>
<comment type="caution">
    <text evidence="6">The sequence shown here is derived from an EMBL/GenBank/DDBJ whole genome shotgun (WGS) entry which is preliminary data.</text>
</comment>
<dbReference type="GO" id="GO:0032259">
    <property type="term" value="P:methylation"/>
    <property type="evidence" value="ECO:0007669"/>
    <property type="project" value="UniProtKB-KW"/>
</dbReference>
<accession>A0A8K0VCF6</accession>
<dbReference type="PANTHER" id="PTHR11103">
    <property type="entry name" value="SLR1189 PROTEIN"/>
    <property type="match status" value="1"/>
</dbReference>
<gene>
    <name evidence="6" type="ORF">JL811_14690</name>
</gene>
<dbReference type="PROSITE" id="PS50970">
    <property type="entry name" value="HCY"/>
    <property type="match status" value="1"/>
</dbReference>
<comment type="cofactor">
    <cofactor evidence="3">
        <name>Zn(2+)</name>
        <dbReference type="ChEBI" id="CHEBI:29105"/>
    </cofactor>
    <text evidence="3">Binds 1 zinc ion per subunit.</text>
</comment>
<dbReference type="InterPro" id="IPR036589">
    <property type="entry name" value="HCY_dom_sf"/>
</dbReference>
<evidence type="ECO:0000313" key="7">
    <source>
        <dbReference type="Proteomes" id="UP000648908"/>
    </source>
</evidence>
<dbReference type="PANTHER" id="PTHR11103:SF18">
    <property type="entry name" value="SLR1189 PROTEIN"/>
    <property type="match status" value="1"/>
</dbReference>
<protein>
    <submittedName>
        <fullName evidence="6">Homocysteine S-methyltransferase family protein</fullName>
    </submittedName>
</protein>
<dbReference type="Gene3D" id="3.20.20.330">
    <property type="entry name" value="Homocysteine-binding-like domain"/>
    <property type="match status" value="1"/>
</dbReference>
<keyword evidence="7" id="KW-1185">Reference proteome</keyword>
<dbReference type="SUPFAM" id="SSF82282">
    <property type="entry name" value="Homocysteine S-methyltransferase"/>
    <property type="match status" value="1"/>
</dbReference>
<keyword evidence="1 4" id="KW-0489">Methyltransferase</keyword>
<evidence type="ECO:0000256" key="1">
    <source>
        <dbReference type="ARBA" id="ARBA00022603"/>
    </source>
</evidence>
<feature type="domain" description="Hcy-binding" evidence="5">
    <location>
        <begin position="1"/>
        <end position="290"/>
    </location>
</feature>
<evidence type="ECO:0000256" key="2">
    <source>
        <dbReference type="ARBA" id="ARBA00022679"/>
    </source>
</evidence>
<organism evidence="6 7">
    <name type="scientific">Szabonella alba</name>
    <dbReference type="NCBI Taxonomy" id="2804194"/>
    <lineage>
        <taxon>Bacteria</taxon>
        <taxon>Pseudomonadati</taxon>
        <taxon>Pseudomonadota</taxon>
        <taxon>Alphaproteobacteria</taxon>
        <taxon>Rhodobacterales</taxon>
        <taxon>Paracoccaceae</taxon>
        <taxon>Szabonella</taxon>
    </lineage>
</organism>
<dbReference type="PIRSF" id="PIRSF037505">
    <property type="entry name" value="Betaine_HMT"/>
    <property type="match status" value="1"/>
</dbReference>
<keyword evidence="3 4" id="KW-0862">Zinc</keyword>
<keyword evidence="2 4" id="KW-0808">Transferase</keyword>
<dbReference type="Pfam" id="PF02574">
    <property type="entry name" value="S-methyl_trans"/>
    <property type="match status" value="1"/>
</dbReference>
<feature type="binding site" evidence="3 4">
    <location>
        <position position="275"/>
    </location>
    <ligand>
        <name>Zn(2+)</name>
        <dbReference type="ChEBI" id="CHEBI:29105"/>
    </ligand>
</feature>
<dbReference type="GO" id="GO:0008168">
    <property type="term" value="F:methyltransferase activity"/>
    <property type="evidence" value="ECO:0007669"/>
    <property type="project" value="UniProtKB-UniRule"/>
</dbReference>
<dbReference type="GO" id="GO:0009086">
    <property type="term" value="P:methionine biosynthetic process"/>
    <property type="evidence" value="ECO:0007669"/>
    <property type="project" value="InterPro"/>
</dbReference>
<name>A0A8K0VCF6_9RHOB</name>
<dbReference type="Proteomes" id="UP000648908">
    <property type="component" value="Unassembled WGS sequence"/>
</dbReference>
<evidence type="ECO:0000259" key="5">
    <source>
        <dbReference type="PROSITE" id="PS50970"/>
    </source>
</evidence>
<evidence type="ECO:0000256" key="4">
    <source>
        <dbReference type="PROSITE-ProRule" id="PRU00333"/>
    </source>
</evidence>
<reference evidence="6" key="1">
    <citation type="submission" date="2021-01" db="EMBL/GenBank/DDBJ databases">
        <title>Tabrizicola alba sp. nov. a motile alkaliphilic bacterium isolated from a soda lake.</title>
        <authorList>
            <person name="Szuroczki S."/>
            <person name="Abbaszade G."/>
            <person name="Schumann P."/>
            <person name="Toth E."/>
        </authorList>
    </citation>
    <scope>NUCLEOTIDE SEQUENCE</scope>
    <source>
        <strain evidence="6">DMG-N-6</strain>
    </source>
</reference>
<evidence type="ECO:0000313" key="6">
    <source>
        <dbReference type="EMBL" id="MBL4918471.1"/>
    </source>
</evidence>
<feature type="binding site" evidence="3 4">
    <location>
        <position position="276"/>
    </location>
    <ligand>
        <name>Zn(2+)</name>
        <dbReference type="ChEBI" id="CHEBI:29105"/>
    </ligand>
</feature>
<dbReference type="AlphaFoldDB" id="A0A8K0VCF6"/>
<proteinExistence type="predicted"/>
<feature type="binding site" evidence="4">
    <location>
        <position position="202"/>
    </location>
    <ligand>
        <name>Zn(2+)</name>
        <dbReference type="ChEBI" id="CHEBI:29105"/>
    </ligand>
</feature>
<dbReference type="GO" id="GO:0008270">
    <property type="term" value="F:zinc ion binding"/>
    <property type="evidence" value="ECO:0007669"/>
    <property type="project" value="InterPro"/>
</dbReference>
<keyword evidence="3 4" id="KW-0479">Metal-binding</keyword>
<dbReference type="InterPro" id="IPR017226">
    <property type="entry name" value="BHMT-like"/>
</dbReference>
<evidence type="ECO:0000256" key="3">
    <source>
        <dbReference type="PIRSR" id="PIRSR037505-2"/>
    </source>
</evidence>
<dbReference type="InterPro" id="IPR003726">
    <property type="entry name" value="HCY_dom"/>
</dbReference>
<dbReference type="EMBL" id="JAESVN010000006">
    <property type="protein sequence ID" value="MBL4918471.1"/>
    <property type="molecule type" value="Genomic_DNA"/>
</dbReference>